<dbReference type="KEGG" id="lbc:LACBIDRAFT_298716"/>
<evidence type="ECO:0000313" key="3">
    <source>
        <dbReference type="Proteomes" id="UP000001194"/>
    </source>
</evidence>
<keyword evidence="3" id="KW-1185">Reference proteome</keyword>
<dbReference type="InParanoid" id="B0DDH0"/>
<accession>B0DDH0</accession>
<dbReference type="AlphaFoldDB" id="B0DDH0"/>
<sequence>MRQREEHPQRPQRVRRTSIHRGEPWRSGREAGREGSRSNDEACNVDRQREASLGRTMSCPDSD</sequence>
<protein>
    <submittedName>
        <fullName evidence="2">Predicted protein</fullName>
    </submittedName>
</protein>
<dbReference type="GeneID" id="6077497"/>
<dbReference type="HOGENOM" id="CLU_2886201_0_0_1"/>
<dbReference type="Proteomes" id="UP000001194">
    <property type="component" value="Unassembled WGS sequence"/>
</dbReference>
<feature type="compositionally biased region" description="Basic and acidic residues" evidence="1">
    <location>
        <begin position="20"/>
        <end position="52"/>
    </location>
</feature>
<evidence type="ECO:0000313" key="2">
    <source>
        <dbReference type="EMBL" id="EDR07475.1"/>
    </source>
</evidence>
<name>B0DDH0_LACBS</name>
<dbReference type="RefSeq" id="XP_001881867.1">
    <property type="nucleotide sequence ID" value="XM_001881832.1"/>
</dbReference>
<proteinExistence type="predicted"/>
<gene>
    <name evidence="2" type="ORF">LACBIDRAFT_298716</name>
</gene>
<evidence type="ECO:0000256" key="1">
    <source>
        <dbReference type="SAM" id="MobiDB-lite"/>
    </source>
</evidence>
<reference evidence="2 3" key="1">
    <citation type="journal article" date="2008" name="Nature">
        <title>The genome of Laccaria bicolor provides insights into mycorrhizal symbiosis.</title>
        <authorList>
            <person name="Martin F."/>
            <person name="Aerts A."/>
            <person name="Ahren D."/>
            <person name="Brun A."/>
            <person name="Danchin E.G.J."/>
            <person name="Duchaussoy F."/>
            <person name="Gibon J."/>
            <person name="Kohler A."/>
            <person name="Lindquist E."/>
            <person name="Pereda V."/>
            <person name="Salamov A."/>
            <person name="Shapiro H.J."/>
            <person name="Wuyts J."/>
            <person name="Blaudez D."/>
            <person name="Buee M."/>
            <person name="Brokstein P."/>
            <person name="Canbaeck B."/>
            <person name="Cohen D."/>
            <person name="Courty P.E."/>
            <person name="Coutinho P.M."/>
            <person name="Delaruelle C."/>
            <person name="Detter J.C."/>
            <person name="Deveau A."/>
            <person name="DiFazio S."/>
            <person name="Duplessis S."/>
            <person name="Fraissinet-Tachet L."/>
            <person name="Lucic E."/>
            <person name="Frey-Klett P."/>
            <person name="Fourrey C."/>
            <person name="Feussner I."/>
            <person name="Gay G."/>
            <person name="Grimwood J."/>
            <person name="Hoegger P.J."/>
            <person name="Jain P."/>
            <person name="Kilaru S."/>
            <person name="Labbe J."/>
            <person name="Lin Y.C."/>
            <person name="Legue V."/>
            <person name="Le Tacon F."/>
            <person name="Marmeisse R."/>
            <person name="Melayah D."/>
            <person name="Montanini B."/>
            <person name="Muratet M."/>
            <person name="Nehls U."/>
            <person name="Niculita-Hirzel H."/>
            <person name="Oudot-Le Secq M.P."/>
            <person name="Peter M."/>
            <person name="Quesneville H."/>
            <person name="Rajashekar B."/>
            <person name="Reich M."/>
            <person name="Rouhier N."/>
            <person name="Schmutz J."/>
            <person name="Yin T."/>
            <person name="Chalot M."/>
            <person name="Henrissat B."/>
            <person name="Kuees U."/>
            <person name="Lucas S."/>
            <person name="Van de Peer Y."/>
            <person name="Podila G.K."/>
            <person name="Polle A."/>
            <person name="Pukkila P.J."/>
            <person name="Richardson P.M."/>
            <person name="Rouze P."/>
            <person name="Sanders I.R."/>
            <person name="Stajich J.E."/>
            <person name="Tunlid A."/>
            <person name="Tuskan G."/>
            <person name="Grigoriev I.V."/>
        </authorList>
    </citation>
    <scope>NUCLEOTIDE SEQUENCE [LARGE SCALE GENOMIC DNA]</scope>
    <source>
        <strain evidence="3">S238N-H82 / ATCC MYA-4686</strain>
    </source>
</reference>
<organism evidence="3">
    <name type="scientific">Laccaria bicolor (strain S238N-H82 / ATCC MYA-4686)</name>
    <name type="common">Bicoloured deceiver</name>
    <name type="synonym">Laccaria laccata var. bicolor</name>
    <dbReference type="NCBI Taxonomy" id="486041"/>
    <lineage>
        <taxon>Eukaryota</taxon>
        <taxon>Fungi</taxon>
        <taxon>Dikarya</taxon>
        <taxon>Basidiomycota</taxon>
        <taxon>Agaricomycotina</taxon>
        <taxon>Agaricomycetes</taxon>
        <taxon>Agaricomycetidae</taxon>
        <taxon>Agaricales</taxon>
        <taxon>Agaricineae</taxon>
        <taxon>Hydnangiaceae</taxon>
        <taxon>Laccaria</taxon>
    </lineage>
</organism>
<feature type="region of interest" description="Disordered" evidence="1">
    <location>
        <begin position="1"/>
        <end position="63"/>
    </location>
</feature>
<feature type="compositionally biased region" description="Basic residues" evidence="1">
    <location>
        <begin position="10"/>
        <end position="19"/>
    </location>
</feature>
<dbReference type="EMBL" id="DS547104">
    <property type="protein sequence ID" value="EDR07475.1"/>
    <property type="molecule type" value="Genomic_DNA"/>
</dbReference>